<gene>
    <name evidence="2" type="ORF">GCM10009668_20470</name>
</gene>
<organism evidence="2 3">
    <name type="scientific">Nocardioides dubius</name>
    <dbReference type="NCBI Taxonomy" id="317019"/>
    <lineage>
        <taxon>Bacteria</taxon>
        <taxon>Bacillati</taxon>
        <taxon>Actinomycetota</taxon>
        <taxon>Actinomycetes</taxon>
        <taxon>Propionibacteriales</taxon>
        <taxon>Nocardioidaceae</taxon>
        <taxon>Nocardioides</taxon>
    </lineage>
</organism>
<comment type="caution">
    <text evidence="2">The sequence shown here is derived from an EMBL/GenBank/DDBJ whole genome shotgun (WGS) entry which is preliminary data.</text>
</comment>
<name>A0ABN1TTN5_9ACTN</name>
<keyword evidence="3" id="KW-1185">Reference proteome</keyword>
<dbReference type="EMBL" id="BAAALG010000008">
    <property type="protein sequence ID" value="GAA1101972.1"/>
    <property type="molecule type" value="Genomic_DNA"/>
</dbReference>
<sequence>MAGVEREYVCNVIQAGRHPAKRTRSPTPGRSPWGSDWAGGRYLVSPGDLARWIADLARHGPSPGELALDSRASEGTAARSKAIHHRADEAFGYLVDHDVEPVQSKRLV</sequence>
<dbReference type="Proteomes" id="UP001501581">
    <property type="component" value="Unassembled WGS sequence"/>
</dbReference>
<evidence type="ECO:0000313" key="3">
    <source>
        <dbReference type="Proteomes" id="UP001501581"/>
    </source>
</evidence>
<evidence type="ECO:0000256" key="1">
    <source>
        <dbReference type="SAM" id="MobiDB-lite"/>
    </source>
</evidence>
<proteinExistence type="predicted"/>
<reference evidence="2 3" key="1">
    <citation type="journal article" date="2019" name="Int. J. Syst. Evol. Microbiol.">
        <title>The Global Catalogue of Microorganisms (GCM) 10K type strain sequencing project: providing services to taxonomists for standard genome sequencing and annotation.</title>
        <authorList>
            <consortium name="The Broad Institute Genomics Platform"/>
            <consortium name="The Broad Institute Genome Sequencing Center for Infectious Disease"/>
            <person name="Wu L."/>
            <person name="Ma J."/>
        </authorList>
    </citation>
    <scope>NUCLEOTIDE SEQUENCE [LARGE SCALE GENOMIC DNA]</scope>
    <source>
        <strain evidence="2 3">JCM 13008</strain>
    </source>
</reference>
<protein>
    <submittedName>
        <fullName evidence="2">Uncharacterized protein</fullName>
    </submittedName>
</protein>
<evidence type="ECO:0000313" key="2">
    <source>
        <dbReference type="EMBL" id="GAA1101972.1"/>
    </source>
</evidence>
<accession>A0ABN1TTN5</accession>
<feature type="region of interest" description="Disordered" evidence="1">
    <location>
        <begin position="17"/>
        <end position="36"/>
    </location>
</feature>